<dbReference type="GeneID" id="557302"/>
<dbReference type="PROSITE" id="PS50168">
    <property type="entry name" value="DED"/>
    <property type="match status" value="2"/>
</dbReference>
<dbReference type="PROSITE" id="PS50208">
    <property type="entry name" value="CASPASE_P20"/>
    <property type="match status" value="1"/>
</dbReference>
<dbReference type="SUPFAM" id="SSF52129">
    <property type="entry name" value="Caspase-like"/>
    <property type="match status" value="1"/>
</dbReference>
<dbReference type="Reactome" id="R-DRE-75153">
    <property type="pathway name" value="Apoptotic execution phase"/>
</dbReference>
<feature type="domain" description="DED" evidence="9">
    <location>
        <begin position="110"/>
        <end position="187"/>
    </location>
</feature>
<keyword evidence="5" id="KW-0378">Hydrolase</keyword>
<dbReference type="FunFam" id="1.10.533.10:FF:000016">
    <property type="entry name" value="CASP8 and FADD-like apoptosis regulator"/>
    <property type="match status" value="1"/>
</dbReference>
<keyword evidence="7" id="KW-0865">Zymogen</keyword>
<feature type="domain" description="Caspase family p10" evidence="10">
    <location>
        <begin position="427"/>
        <end position="516"/>
    </location>
</feature>
<evidence type="ECO:0000313" key="15">
    <source>
        <dbReference type="ZFIN" id="ZDB-GENE-070608-2"/>
    </source>
</evidence>
<dbReference type="InterPro" id="IPR001309">
    <property type="entry name" value="Pept_C14_p20"/>
</dbReference>
<keyword evidence="13" id="KW-1185">Reference proteome</keyword>
<dbReference type="GeneTree" id="ENSGT00940000160994"/>
<keyword evidence="6" id="KW-0788">Thiol protease</keyword>
<evidence type="ECO:0000256" key="5">
    <source>
        <dbReference type="ARBA" id="ARBA00022801"/>
    </source>
</evidence>
<dbReference type="Ensembl" id="ENSDART00000191361.1">
    <property type="protein sequence ID" value="ENSDARP00000156873.1"/>
    <property type="gene ID" value="ENSDARG00000070272.5"/>
</dbReference>
<dbReference type="Proteomes" id="UP000000437">
    <property type="component" value="Chromosome 9"/>
</dbReference>
<dbReference type="Reactome" id="R-DRE-9758274">
    <property type="pathway name" value="Regulation of NF-kappa B signaling"/>
</dbReference>
<dbReference type="GO" id="GO:0006508">
    <property type="term" value="P:proteolysis"/>
    <property type="evidence" value="ECO:0007669"/>
    <property type="project" value="UniProtKB-KW"/>
</dbReference>
<dbReference type="GO" id="GO:0051604">
    <property type="term" value="P:protein maturation"/>
    <property type="evidence" value="ECO:0007669"/>
    <property type="project" value="UniProtKB-ARBA"/>
</dbReference>
<dbReference type="PRINTS" id="PR00376">
    <property type="entry name" value="IL1BCENZYME"/>
</dbReference>
<dbReference type="Reactome" id="R-DRE-5357905">
    <property type="pathway name" value="Regulation of TNFR1 signaling"/>
</dbReference>
<evidence type="ECO:0000256" key="7">
    <source>
        <dbReference type="ARBA" id="ARBA00023145"/>
    </source>
</evidence>
<dbReference type="InterPro" id="IPR033139">
    <property type="entry name" value="Caspase_cys_AS"/>
</dbReference>
<dbReference type="PROSITE" id="PS50207">
    <property type="entry name" value="CASPASE_P10"/>
    <property type="match status" value="1"/>
</dbReference>
<dbReference type="Bgee" id="ENSDARG00000070272">
    <property type="expression patterns" value="Expressed in early embryo and 20 other cell types or tissues"/>
</dbReference>
<dbReference type="SMART" id="SM00031">
    <property type="entry name" value="DED"/>
    <property type="match status" value="2"/>
</dbReference>
<name>E7EXV8_DANRE</name>
<comment type="similarity">
    <text evidence="1 8">Belongs to the peptidase C14A family.</text>
</comment>
<dbReference type="InterPro" id="IPR011600">
    <property type="entry name" value="Pept_C14_caspase"/>
</dbReference>
<dbReference type="PANTHER" id="PTHR48169">
    <property type="entry name" value="DED DOMAIN-CONTAINING PROTEIN"/>
    <property type="match status" value="1"/>
</dbReference>
<dbReference type="Reactome" id="R-DRE-264870">
    <property type="pathway name" value="Caspase-mediated cleavage of cytoskeletal proteins"/>
</dbReference>
<dbReference type="CTD" id="843"/>
<dbReference type="PROSITE" id="PS01121">
    <property type="entry name" value="CASPASE_HIS"/>
    <property type="match status" value="1"/>
</dbReference>
<dbReference type="GO" id="GO:0006915">
    <property type="term" value="P:apoptotic process"/>
    <property type="evidence" value="ECO:0000318"/>
    <property type="project" value="GO_Central"/>
</dbReference>
<gene>
    <name evidence="12 14 15" type="primary">casp10</name>
</gene>
<dbReference type="ExpressionAtlas" id="E7EXV8">
    <property type="expression patterns" value="baseline"/>
</dbReference>
<dbReference type="Reactome" id="R-DRE-75108">
    <property type="pathway name" value="Activation, myristolyation of BID and translocation to mitochondria"/>
</dbReference>
<dbReference type="InterPro" id="IPR002138">
    <property type="entry name" value="Pept_C14_p10"/>
</dbReference>
<evidence type="ECO:0000256" key="1">
    <source>
        <dbReference type="ARBA" id="ARBA00010134"/>
    </source>
</evidence>
<dbReference type="PROSITE" id="PS01122">
    <property type="entry name" value="CASPASE_CYS"/>
    <property type="match status" value="1"/>
</dbReference>
<evidence type="ECO:0000313" key="12">
    <source>
        <dbReference type="Ensembl" id="ENSDARP00000024255"/>
    </source>
</evidence>
<dbReference type="InterPro" id="IPR001875">
    <property type="entry name" value="DED_dom"/>
</dbReference>
<evidence type="ECO:0000313" key="13">
    <source>
        <dbReference type="Proteomes" id="UP000000437"/>
    </source>
</evidence>
<proteinExistence type="inferred from homology"/>
<keyword evidence="2" id="KW-0645">Protease</keyword>
<organism evidence="12">
    <name type="scientific">Danio rerio</name>
    <name type="common">Zebrafish</name>
    <name type="synonym">Brachydanio rerio</name>
    <dbReference type="NCBI Taxonomy" id="7955"/>
    <lineage>
        <taxon>Eukaryota</taxon>
        <taxon>Metazoa</taxon>
        <taxon>Chordata</taxon>
        <taxon>Craniata</taxon>
        <taxon>Vertebrata</taxon>
        <taxon>Euteleostomi</taxon>
        <taxon>Actinopterygii</taxon>
        <taxon>Neopterygii</taxon>
        <taxon>Teleostei</taxon>
        <taxon>Ostariophysi</taxon>
        <taxon>Cypriniformes</taxon>
        <taxon>Danionidae</taxon>
        <taxon>Danioninae</taxon>
        <taxon>Danio</taxon>
    </lineage>
</organism>
<dbReference type="GO" id="GO:0005737">
    <property type="term" value="C:cytoplasm"/>
    <property type="evidence" value="ECO:0000318"/>
    <property type="project" value="GO_Central"/>
</dbReference>
<dbReference type="FunFam" id="3.40.50.1460:FF:000014">
    <property type="entry name" value="Caspase 10, apoptosis-related cysteine peptidase"/>
    <property type="match status" value="1"/>
</dbReference>
<dbReference type="CDD" id="cd00032">
    <property type="entry name" value="CASc"/>
    <property type="match status" value="1"/>
</dbReference>
<dbReference type="SMART" id="SM00115">
    <property type="entry name" value="CASc"/>
    <property type="match status" value="1"/>
</dbReference>
<evidence type="ECO:0000256" key="4">
    <source>
        <dbReference type="ARBA" id="ARBA00022737"/>
    </source>
</evidence>
<dbReference type="KEGG" id="dre:557302"/>
<evidence type="ECO:0000259" key="9">
    <source>
        <dbReference type="PROSITE" id="PS50168"/>
    </source>
</evidence>
<accession>E7EXV8</accession>
<feature type="domain" description="Caspase family p20" evidence="11">
    <location>
        <begin position="279"/>
        <end position="403"/>
    </location>
</feature>
<dbReference type="GO" id="GO:0031265">
    <property type="term" value="C:CD95 death-inducing signaling complex"/>
    <property type="evidence" value="ECO:0000318"/>
    <property type="project" value="GO_Central"/>
</dbReference>
<dbReference type="AlphaFoldDB" id="E7EXV8"/>
<dbReference type="InterPro" id="IPR029030">
    <property type="entry name" value="Caspase-like_dom_sf"/>
</dbReference>
<evidence type="ECO:0000256" key="8">
    <source>
        <dbReference type="RuleBase" id="RU003971"/>
    </source>
</evidence>
<dbReference type="Ensembl" id="ENSDART00000014766.9">
    <property type="protein sequence ID" value="ENSDARP00000024255.8"/>
    <property type="gene ID" value="ENSDARG00000070272.5"/>
</dbReference>
<dbReference type="ZFIN" id="ZDB-GENE-070608-2">
    <property type="gene designation" value="casp10"/>
</dbReference>
<evidence type="ECO:0000256" key="6">
    <source>
        <dbReference type="ARBA" id="ARBA00022807"/>
    </source>
</evidence>
<dbReference type="Gene3D" id="3.40.50.1460">
    <property type="match status" value="1"/>
</dbReference>
<dbReference type="RefSeq" id="XP_685430.4">
    <property type="nucleotide sequence ID" value="XM_680338.10"/>
</dbReference>
<keyword evidence="4" id="KW-0677">Repeat</keyword>
<dbReference type="Pfam" id="PF01335">
    <property type="entry name" value="DED"/>
    <property type="match status" value="2"/>
</dbReference>
<dbReference type="InterPro" id="IPR011029">
    <property type="entry name" value="DEATH-like_dom_sf"/>
</dbReference>
<accession>A0A8N7TEL0</accession>
<evidence type="ECO:0000313" key="14">
    <source>
        <dbReference type="RefSeq" id="XP_685430.4"/>
    </source>
</evidence>
<keyword evidence="3" id="KW-0053">Apoptosis</keyword>
<sequence length="520" mass="58970">MDEEMDMDMCFQRALLRVQESLSADELQDLLFLCSDLLCSRDLNTVSSGRQLFTLLQNQDLLSLEDPSLLIELLSITKRTRLMRSLQSDACMQTSGTADQPLQQQQRISRYRQFLYELSESICDQDLKNIKFLLMKTLSRKKLEQNLTLLQLFLEMEKEDLLGENNLDVLQRIFADIYPALGRKINQYKEENLNGVFIAQETEGISSIADLPSAQTSLSSVEMIDREMDEITLNENASGFSGDNSQHSDSVNSGIISESSEMPQIENSMVEQYEMKGERRGVCLIINNYDFSACGWLNREGTDIDHDSLRDVFEWLGFEILTRRDCTGDQILQALMDLSTQDHTQADCVVCCILSHGRLNDIIGVDGKAVPFKELMETLSPFRCSSLYQKPKLFFIQACRGTQNQRAVFPQTFTEDEDVLASDAGVPRDSIPEMADYLMAMSTVPWYASYRDKSKGTWFIQSLCDNLRLLVPRGNDLLSILTKVNADVSKKSDKSGLKKQMPQPEFSLTRTVVFPPPGLP</sequence>
<dbReference type="GO" id="GO:0043525">
    <property type="term" value="P:positive regulation of neuron apoptotic process"/>
    <property type="evidence" value="ECO:0000318"/>
    <property type="project" value="GO_Central"/>
</dbReference>
<dbReference type="OrthoDB" id="6114029at2759"/>
<dbReference type="EMBL" id="FP102120">
    <property type="status" value="NOT_ANNOTATED_CDS"/>
    <property type="molecule type" value="Genomic_DNA"/>
</dbReference>
<dbReference type="AGR" id="ZFIN:ZDB-GENE-070608-2"/>
<dbReference type="HOGENOM" id="CLU_036904_4_2_1"/>
<dbReference type="Reactome" id="R-DRE-111465">
    <property type="pathway name" value="Apoptotic cleavage of cellular proteins"/>
</dbReference>
<dbReference type="Pfam" id="PF00656">
    <property type="entry name" value="Peptidase_C14"/>
    <property type="match status" value="1"/>
</dbReference>
<evidence type="ECO:0000259" key="10">
    <source>
        <dbReference type="PROSITE" id="PS50207"/>
    </source>
</evidence>
<dbReference type="InterPro" id="IPR015917">
    <property type="entry name" value="Pept_C14A"/>
</dbReference>
<reference evidence="12 13" key="2">
    <citation type="journal article" date="2013" name="Nature">
        <title>The zebrafish reference genome sequence and its relationship to the human genome.</title>
        <authorList>
            <consortium name="Genome Reference Consortium Zebrafish"/>
            <person name="Howe K."/>
            <person name="Clark M.D."/>
            <person name="Torroja C.F."/>
            <person name="Torrance J."/>
            <person name="Berthelot C."/>
            <person name="Muffato M."/>
            <person name="Collins J.E."/>
            <person name="Humphray S."/>
            <person name="McLaren K."/>
            <person name="Matthews L."/>
            <person name="McLaren S."/>
            <person name="Sealy I."/>
            <person name="Caccamo M."/>
            <person name="Churcher C."/>
            <person name="Scott C."/>
            <person name="Barrett J.C."/>
            <person name="Koch R."/>
            <person name="Rauch G.J."/>
            <person name="White S."/>
            <person name="Chow W."/>
            <person name="Kilian B."/>
            <person name="Quintais L.T."/>
            <person name="Guerra-Assuncao J.A."/>
            <person name="Zhou Y."/>
            <person name="Gu Y."/>
            <person name="Yen J."/>
            <person name="Vogel J.H."/>
            <person name="Eyre T."/>
            <person name="Redmond S."/>
            <person name="Banerjee R."/>
            <person name="Chi J."/>
            <person name="Fu B."/>
            <person name="Langley E."/>
            <person name="Maguire S.F."/>
            <person name="Laird G.K."/>
            <person name="Lloyd D."/>
            <person name="Kenyon E."/>
            <person name="Donaldson S."/>
            <person name="Sehra H."/>
            <person name="Almeida-King J."/>
            <person name="Loveland J."/>
            <person name="Trevanion S."/>
            <person name="Jones M."/>
            <person name="Quail M."/>
            <person name="Willey D."/>
            <person name="Hunt A."/>
            <person name="Burton J."/>
            <person name="Sims S."/>
            <person name="McLay K."/>
            <person name="Plumb B."/>
            <person name="Davis J."/>
            <person name="Clee C."/>
            <person name="Oliver K."/>
            <person name="Clark R."/>
            <person name="Riddle C."/>
            <person name="Elliot D."/>
            <person name="Eliott D."/>
            <person name="Threadgold G."/>
            <person name="Harden G."/>
            <person name="Ware D."/>
            <person name="Begum S."/>
            <person name="Mortimore B."/>
            <person name="Mortimer B."/>
            <person name="Kerry G."/>
            <person name="Heath P."/>
            <person name="Phillimore B."/>
            <person name="Tracey A."/>
            <person name="Corby N."/>
            <person name="Dunn M."/>
            <person name="Johnson C."/>
            <person name="Wood J."/>
            <person name="Clark S."/>
            <person name="Pelan S."/>
            <person name="Griffiths G."/>
            <person name="Smith M."/>
            <person name="Glithero R."/>
            <person name="Howden P."/>
            <person name="Barker N."/>
            <person name="Lloyd C."/>
            <person name="Stevens C."/>
            <person name="Harley J."/>
            <person name="Holt K."/>
            <person name="Panagiotidis G."/>
            <person name="Lovell J."/>
            <person name="Beasley H."/>
            <person name="Henderson C."/>
            <person name="Gordon D."/>
            <person name="Auger K."/>
            <person name="Wright D."/>
            <person name="Collins J."/>
            <person name="Raisen C."/>
            <person name="Dyer L."/>
            <person name="Leung K."/>
            <person name="Robertson L."/>
            <person name="Ambridge K."/>
            <person name="Leongamornlert D."/>
            <person name="McGuire S."/>
            <person name="Gilderthorp R."/>
            <person name="Griffiths C."/>
            <person name="Manthravadi D."/>
            <person name="Nichol S."/>
            <person name="Barker G."/>
            <person name="Whitehead S."/>
            <person name="Kay M."/>
            <person name="Brown J."/>
            <person name="Murnane C."/>
            <person name="Gray E."/>
            <person name="Humphries M."/>
            <person name="Sycamore N."/>
            <person name="Barker D."/>
            <person name="Saunders D."/>
            <person name="Wallis J."/>
            <person name="Babbage A."/>
            <person name="Hammond S."/>
            <person name="Mashreghi-Mohammadi M."/>
            <person name="Barr L."/>
            <person name="Martin S."/>
            <person name="Wray P."/>
            <person name="Ellington A."/>
            <person name="Matthews N."/>
            <person name="Ellwood M."/>
            <person name="Woodmansey R."/>
            <person name="Clark G."/>
            <person name="Cooper J."/>
            <person name="Cooper J."/>
            <person name="Tromans A."/>
            <person name="Grafham D."/>
            <person name="Skuce C."/>
            <person name="Pandian R."/>
            <person name="Andrews R."/>
            <person name="Harrison E."/>
            <person name="Kimberley A."/>
            <person name="Garnett J."/>
            <person name="Fosker N."/>
            <person name="Hall R."/>
            <person name="Garner P."/>
            <person name="Kelly D."/>
            <person name="Bird C."/>
            <person name="Palmer S."/>
            <person name="Gehring I."/>
            <person name="Berger A."/>
            <person name="Dooley C.M."/>
            <person name="Ersan-Urun Z."/>
            <person name="Eser C."/>
            <person name="Geiger H."/>
            <person name="Geisler M."/>
            <person name="Karotki L."/>
            <person name="Kirn A."/>
            <person name="Konantz J."/>
            <person name="Konantz M."/>
            <person name="Oberlander M."/>
            <person name="Rudolph-Geiger S."/>
            <person name="Teucke M."/>
            <person name="Lanz C."/>
            <person name="Raddatz G."/>
            <person name="Osoegawa K."/>
            <person name="Zhu B."/>
            <person name="Rapp A."/>
            <person name="Widaa S."/>
            <person name="Langford C."/>
            <person name="Yang F."/>
            <person name="Schuster S.C."/>
            <person name="Carter N.P."/>
            <person name="Harrow J."/>
            <person name="Ning Z."/>
            <person name="Herrero J."/>
            <person name="Searle S.M."/>
            <person name="Enright A."/>
            <person name="Geisler R."/>
            <person name="Plasterk R.H."/>
            <person name="Lee C."/>
            <person name="Westerfield M."/>
            <person name="de Jong P.J."/>
            <person name="Zon L.I."/>
            <person name="Postlethwait J.H."/>
            <person name="Nusslein-Volhard C."/>
            <person name="Hubbard T.J."/>
            <person name="Roest Crollius H."/>
            <person name="Rogers J."/>
            <person name="Stemple D.L."/>
        </authorList>
    </citation>
    <scope>NUCLEOTIDE SEQUENCE [LARGE SCALE GENOMIC DNA]</scope>
    <source>
        <strain evidence="12">Tuebingen</strain>
    </source>
</reference>
<protein>
    <submittedName>
        <fullName evidence="12">Caspase 10, apoptosis-related cysteine peptidase</fullName>
    </submittedName>
    <submittedName>
        <fullName evidence="14">Caspase-8</fullName>
    </submittedName>
</protein>
<dbReference type="InterPro" id="IPR016129">
    <property type="entry name" value="Caspase_his_AS"/>
</dbReference>
<reference evidence="12" key="1">
    <citation type="submission" date="2011-04" db="UniProtKB">
        <authorList>
            <consortium name="Ensembl"/>
        </authorList>
    </citation>
    <scope>IDENTIFICATION</scope>
    <source>
        <strain evidence="12">Tuebingen</strain>
    </source>
</reference>
<evidence type="ECO:0000259" key="11">
    <source>
        <dbReference type="PROSITE" id="PS50208"/>
    </source>
</evidence>
<evidence type="ECO:0000256" key="3">
    <source>
        <dbReference type="ARBA" id="ARBA00022703"/>
    </source>
</evidence>
<evidence type="ECO:0000256" key="2">
    <source>
        <dbReference type="ARBA" id="ARBA00022670"/>
    </source>
</evidence>
<dbReference type="PANTHER" id="PTHR48169:SF7">
    <property type="entry name" value="CASPASE 10"/>
    <property type="match status" value="1"/>
</dbReference>
<reference evidence="14" key="3">
    <citation type="submission" date="2025-04" db="UniProtKB">
        <authorList>
            <consortium name="RefSeq"/>
        </authorList>
    </citation>
    <scope>IDENTIFICATION</scope>
    <source>
        <strain evidence="14">Tuebingen</strain>
    </source>
</reference>
<dbReference type="CDD" id="cd08334">
    <property type="entry name" value="DED_Caspase_8_10_r2"/>
    <property type="match status" value="1"/>
</dbReference>
<feature type="domain" description="DED" evidence="9">
    <location>
        <begin position="10"/>
        <end position="88"/>
    </location>
</feature>
<dbReference type="GO" id="GO:0004197">
    <property type="term" value="F:cysteine-type endopeptidase activity"/>
    <property type="evidence" value="ECO:0000318"/>
    <property type="project" value="GO_Central"/>
</dbReference>
<dbReference type="CDD" id="cd08792">
    <property type="entry name" value="DED_Caspase_8_10_r1"/>
    <property type="match status" value="1"/>
</dbReference>
<dbReference type="SUPFAM" id="SSF47986">
    <property type="entry name" value="DEATH domain"/>
    <property type="match status" value="2"/>
</dbReference>
<dbReference type="Gene3D" id="1.10.533.10">
    <property type="entry name" value="Death Domain, Fas"/>
    <property type="match status" value="2"/>
</dbReference>